<reference evidence="3 4" key="1">
    <citation type="submission" date="2024-03" db="EMBL/GenBank/DDBJ databases">
        <title>The complete genome of Streptomyces sirii sp.nov.</title>
        <authorList>
            <person name="Zakalyukina Y.V."/>
            <person name="Belik A.R."/>
            <person name="Biryukov M.V."/>
            <person name="Baturina O.A."/>
            <person name="Kabilov M.R."/>
        </authorList>
    </citation>
    <scope>NUCLEOTIDE SEQUENCE [LARGE SCALE GENOMIC DNA]</scope>
    <source>
        <strain evidence="3 4">BP-8</strain>
    </source>
</reference>
<evidence type="ECO:0000313" key="4">
    <source>
        <dbReference type="Proteomes" id="UP001626628"/>
    </source>
</evidence>
<feature type="domain" description="Coenzyme Q-binding protein COQ10 START" evidence="2">
    <location>
        <begin position="35"/>
        <end position="157"/>
    </location>
</feature>
<feature type="region of interest" description="Disordered" evidence="1">
    <location>
        <begin position="498"/>
        <end position="518"/>
    </location>
</feature>
<protein>
    <submittedName>
        <fullName evidence="3">SRPBCC family protein</fullName>
    </submittedName>
</protein>
<dbReference type="Gene3D" id="3.30.530.20">
    <property type="match status" value="3"/>
</dbReference>
<dbReference type="InterPro" id="IPR005031">
    <property type="entry name" value="COQ10_START"/>
</dbReference>
<feature type="domain" description="Coenzyme Q-binding protein COQ10 START" evidence="2">
    <location>
        <begin position="356"/>
        <end position="453"/>
    </location>
</feature>
<evidence type="ECO:0000256" key="1">
    <source>
        <dbReference type="SAM" id="MobiDB-lite"/>
    </source>
</evidence>
<gene>
    <name evidence="3" type="ORF">WAB15_37930</name>
</gene>
<dbReference type="EMBL" id="CP147982">
    <property type="protein sequence ID" value="WXK81330.1"/>
    <property type="molecule type" value="Genomic_DNA"/>
</dbReference>
<feature type="compositionally biased region" description="Low complexity" evidence="1">
    <location>
        <begin position="505"/>
        <end position="518"/>
    </location>
</feature>
<dbReference type="Proteomes" id="UP001626628">
    <property type="component" value="Chromosome"/>
</dbReference>
<keyword evidence="4" id="KW-1185">Reference proteome</keyword>
<sequence>MTRRRAARPAVRHTTVEEQELCAMRYHLSHSVVCAAPPGRVYDVIRRSADWPRIFAPCQAVTVLEQEPDRELIEIRALVGGAPMTWRSRRRFLPEVCGVRAEVVRPMKLVAAMTTEWRVVAVNAQQSLLLLEHAYDLCEDVAGQVEGVTTREQAEHFIESAIDANSATELGNIKAAVERPAPPADERDCHARHSVVVGAPADTVYGLIRDTTHWPRIFDACLGAASVGSDATGELVRIEAAQDGRTVAWETRRRYYDAIRRIDYHLPVPMPFVASMRGEWRVVPLGTARCLLTVDRHWRMLDDVRGVRDGVTTVAEAAALVRGFVETNAAAEMTALRAYAEDGIDTLTEITTRISLPHPPDAVYTLLADVAGWPKLLPHCEGLELRHDDGRHQEFVLEVRTAAGAEAFRSVRHCDAERLSIVYFQPEPPPLLLRHEGSWQVRAADDGGSEVVSRHTAVLDAVACEKAFGTAELREHKRRVRDMLDGNSRRTVEACAQALEHRPRPANGAAPAPVGHGG</sequence>
<dbReference type="InterPro" id="IPR023393">
    <property type="entry name" value="START-like_dom_sf"/>
</dbReference>
<dbReference type="Pfam" id="PF03364">
    <property type="entry name" value="Polyketide_cyc"/>
    <property type="match status" value="2"/>
</dbReference>
<evidence type="ECO:0000259" key="2">
    <source>
        <dbReference type="Pfam" id="PF03364"/>
    </source>
</evidence>
<accession>A0ABZ2QY82</accession>
<dbReference type="Pfam" id="PF10604">
    <property type="entry name" value="Polyketide_cyc2"/>
    <property type="match status" value="1"/>
</dbReference>
<evidence type="ECO:0000313" key="3">
    <source>
        <dbReference type="EMBL" id="WXK81330.1"/>
    </source>
</evidence>
<dbReference type="RefSeq" id="WP_407289101.1">
    <property type="nucleotide sequence ID" value="NZ_CP147982.1"/>
</dbReference>
<organism evidence="3 4">
    <name type="scientific">Streptomyces sirii</name>
    <dbReference type="NCBI Taxonomy" id="3127701"/>
    <lineage>
        <taxon>Bacteria</taxon>
        <taxon>Bacillati</taxon>
        <taxon>Actinomycetota</taxon>
        <taxon>Actinomycetes</taxon>
        <taxon>Kitasatosporales</taxon>
        <taxon>Streptomycetaceae</taxon>
        <taxon>Streptomyces</taxon>
    </lineage>
</organism>
<dbReference type="SUPFAM" id="SSF55961">
    <property type="entry name" value="Bet v1-like"/>
    <property type="match status" value="3"/>
</dbReference>
<dbReference type="InterPro" id="IPR019587">
    <property type="entry name" value="Polyketide_cyclase/dehydratase"/>
</dbReference>
<proteinExistence type="predicted"/>
<name>A0ABZ2QY82_9ACTN</name>